<dbReference type="InParanoid" id="D8SNU2"/>
<dbReference type="CDD" id="cd20346">
    <property type="entry name" value="BRcat_RBR_ANKIB1"/>
    <property type="match status" value="1"/>
</dbReference>
<evidence type="ECO:0000256" key="11">
    <source>
        <dbReference type="ARBA" id="ARBA00022786"/>
    </source>
</evidence>
<evidence type="ECO:0000259" key="16">
    <source>
        <dbReference type="PROSITE" id="PS51873"/>
    </source>
</evidence>
<evidence type="ECO:0000256" key="10">
    <source>
        <dbReference type="ARBA" id="ARBA00022771"/>
    </source>
</evidence>
<organism evidence="18">
    <name type="scientific">Selaginella moellendorffii</name>
    <name type="common">Spikemoss</name>
    <dbReference type="NCBI Taxonomy" id="88036"/>
    <lineage>
        <taxon>Eukaryota</taxon>
        <taxon>Viridiplantae</taxon>
        <taxon>Streptophyta</taxon>
        <taxon>Embryophyta</taxon>
        <taxon>Tracheophyta</taxon>
        <taxon>Lycopodiopsida</taxon>
        <taxon>Selaginellales</taxon>
        <taxon>Selaginellaceae</taxon>
        <taxon>Selaginella</taxon>
    </lineage>
</organism>
<sequence>MSDEDEDNSGIYAESELECGDDDPAELRGSSHRVSASKRLSSFTGLRVTQVITAESLALAQVRDPFFAARLLIASLPWQQQDLQRVMDMFGVKIQHARALLIHYRWNVEVLFSYMAEAGRDAVFRRVGLPALAENQPALQPLPSTVTCGICFDDVPQADATQMDCGHAFCNDCKAGWLENFTVKIMEGESRKLKCMAFKCATICDEEKVRAVLASRNSEALARYERCLLESYIEDNAAVKWCPSVPHCGNAIKVEGGPYWEIECLCSHQFCFNCLKLPHSPLSCSLWELWERKCKDDSETNHWITSHTKSCPKCTKPVEKNEGCNLMTCRCGQHFCWKCGAATGAAHSYEHIVGHSCGRYKEEAETRAADAKRTLSRYLHYYKLWRAHMDSLKFEEKQEQLVQEKIERLEQRDLIVKDYTWLKSGLQMLYKARRAVSCSYPFAFFMFGNDLFKDDISPEQNAMNQVLFEDQQQQFEEQVERLSMLIEMPEEVLEQDISGVRFKVLSVTALTDRLCCRLYELIEDLLGSVISVTHHIAPYSSQVERVSAEPASKTACF</sequence>
<feature type="domain" description="RING-type" evidence="16">
    <location>
        <begin position="144"/>
        <end position="361"/>
    </location>
</feature>
<keyword evidence="10 13" id="KW-0863">Zinc-finger</keyword>
<dbReference type="InterPro" id="IPR001841">
    <property type="entry name" value="Znf_RING"/>
</dbReference>
<evidence type="ECO:0000256" key="6">
    <source>
        <dbReference type="ARBA" id="ARBA00012251"/>
    </source>
</evidence>
<dbReference type="Pfam" id="PF26200">
    <property type="entry name" value="Rcat_RNF216"/>
    <property type="match status" value="1"/>
</dbReference>
<comment type="function">
    <text evidence="3">Might act as an E3 ubiquitin-protein ligase, or as part of E3 complex, which accepts ubiquitin from specific E2 ubiquitin-conjugating enzymes and then transfers it to substrates.</text>
</comment>
<evidence type="ECO:0000256" key="5">
    <source>
        <dbReference type="ARBA" id="ARBA00005884"/>
    </source>
</evidence>
<accession>D8SNU2</accession>
<dbReference type="EC" id="2.3.2.31" evidence="6"/>
<keyword evidence="9" id="KW-0677">Repeat</keyword>
<dbReference type="Pfam" id="PF21235">
    <property type="entry name" value="UBA_ARI1"/>
    <property type="match status" value="1"/>
</dbReference>
<evidence type="ECO:0000256" key="3">
    <source>
        <dbReference type="ARBA" id="ARBA00003976"/>
    </source>
</evidence>
<evidence type="ECO:0000256" key="13">
    <source>
        <dbReference type="PROSITE-ProRule" id="PRU00175"/>
    </source>
</evidence>
<dbReference type="CDD" id="cd22586">
    <property type="entry name" value="Rcat_RBR_ARI1-like"/>
    <property type="match status" value="1"/>
</dbReference>
<dbReference type="InterPro" id="IPR045840">
    <property type="entry name" value="Ariadne"/>
</dbReference>
<proteinExistence type="inferred from homology"/>
<dbReference type="Gramene" id="EFJ13943">
    <property type="protein sequence ID" value="EFJ13943"/>
    <property type="gene ID" value="SELMODRAFT_121590"/>
</dbReference>
<reference evidence="17 18" key="1">
    <citation type="journal article" date="2011" name="Science">
        <title>The Selaginella genome identifies genetic changes associated with the evolution of vascular plants.</title>
        <authorList>
            <person name="Banks J.A."/>
            <person name="Nishiyama T."/>
            <person name="Hasebe M."/>
            <person name="Bowman J.L."/>
            <person name="Gribskov M."/>
            <person name="dePamphilis C."/>
            <person name="Albert V.A."/>
            <person name="Aono N."/>
            <person name="Aoyama T."/>
            <person name="Ambrose B.A."/>
            <person name="Ashton N.W."/>
            <person name="Axtell M.J."/>
            <person name="Barker E."/>
            <person name="Barker M.S."/>
            <person name="Bennetzen J.L."/>
            <person name="Bonawitz N.D."/>
            <person name="Chapple C."/>
            <person name="Cheng C."/>
            <person name="Correa L.G."/>
            <person name="Dacre M."/>
            <person name="DeBarry J."/>
            <person name="Dreyer I."/>
            <person name="Elias M."/>
            <person name="Engstrom E.M."/>
            <person name="Estelle M."/>
            <person name="Feng L."/>
            <person name="Finet C."/>
            <person name="Floyd S.K."/>
            <person name="Frommer W.B."/>
            <person name="Fujita T."/>
            <person name="Gramzow L."/>
            <person name="Gutensohn M."/>
            <person name="Harholt J."/>
            <person name="Hattori M."/>
            <person name="Heyl A."/>
            <person name="Hirai T."/>
            <person name="Hiwatashi Y."/>
            <person name="Ishikawa M."/>
            <person name="Iwata M."/>
            <person name="Karol K.G."/>
            <person name="Koehler B."/>
            <person name="Kolukisaoglu U."/>
            <person name="Kubo M."/>
            <person name="Kurata T."/>
            <person name="Lalonde S."/>
            <person name="Li K."/>
            <person name="Li Y."/>
            <person name="Litt A."/>
            <person name="Lyons E."/>
            <person name="Manning G."/>
            <person name="Maruyama T."/>
            <person name="Michael T.P."/>
            <person name="Mikami K."/>
            <person name="Miyazaki S."/>
            <person name="Morinaga S."/>
            <person name="Murata T."/>
            <person name="Mueller-Roeber B."/>
            <person name="Nelson D.R."/>
            <person name="Obara M."/>
            <person name="Oguri Y."/>
            <person name="Olmstead R.G."/>
            <person name="Onodera N."/>
            <person name="Petersen B.L."/>
            <person name="Pils B."/>
            <person name="Prigge M."/>
            <person name="Rensing S.A."/>
            <person name="Riano-Pachon D.M."/>
            <person name="Roberts A.W."/>
            <person name="Sato Y."/>
            <person name="Scheller H.V."/>
            <person name="Schulz B."/>
            <person name="Schulz C."/>
            <person name="Shakirov E.V."/>
            <person name="Shibagaki N."/>
            <person name="Shinohara N."/>
            <person name="Shippen D.E."/>
            <person name="Soerensen I."/>
            <person name="Sotooka R."/>
            <person name="Sugimoto N."/>
            <person name="Sugita M."/>
            <person name="Sumikawa N."/>
            <person name="Tanurdzic M."/>
            <person name="Theissen G."/>
            <person name="Ulvskov P."/>
            <person name="Wakazuki S."/>
            <person name="Weng J.K."/>
            <person name="Willats W.W."/>
            <person name="Wipf D."/>
            <person name="Wolf P.G."/>
            <person name="Yang L."/>
            <person name="Zimmer A.D."/>
            <person name="Zhu Q."/>
            <person name="Mitros T."/>
            <person name="Hellsten U."/>
            <person name="Loque D."/>
            <person name="Otillar R."/>
            <person name="Salamov A."/>
            <person name="Schmutz J."/>
            <person name="Shapiro H."/>
            <person name="Lindquist E."/>
            <person name="Lucas S."/>
            <person name="Rokhsar D."/>
            <person name="Grigoriev I.V."/>
        </authorList>
    </citation>
    <scope>NUCLEOTIDE SEQUENCE [LARGE SCALE GENOMIC DNA]</scope>
</reference>
<evidence type="ECO:0000256" key="9">
    <source>
        <dbReference type="ARBA" id="ARBA00022737"/>
    </source>
</evidence>
<dbReference type="HOGENOM" id="CLU_009823_2_0_1"/>
<dbReference type="eggNOG" id="KOG1815">
    <property type="taxonomic scope" value="Eukaryota"/>
</dbReference>
<dbReference type="InterPro" id="IPR013083">
    <property type="entry name" value="Znf_RING/FYVE/PHD"/>
</dbReference>
<dbReference type="Pfam" id="PF19422">
    <property type="entry name" value="Ariadne"/>
    <property type="match status" value="1"/>
</dbReference>
<evidence type="ECO:0000256" key="12">
    <source>
        <dbReference type="ARBA" id="ARBA00022833"/>
    </source>
</evidence>
<comment type="similarity">
    <text evidence="5">Belongs to the RBR family. Ariadne subfamily.</text>
</comment>
<dbReference type="GO" id="GO:0005737">
    <property type="term" value="C:cytoplasm"/>
    <property type="evidence" value="ECO:0000318"/>
    <property type="project" value="GO_Central"/>
</dbReference>
<keyword evidence="8" id="KW-0479">Metal-binding</keyword>
<dbReference type="Gene3D" id="3.30.40.10">
    <property type="entry name" value="Zinc/RING finger domain, C3HC4 (zinc finger)"/>
    <property type="match status" value="1"/>
</dbReference>
<dbReference type="InterPro" id="IPR002867">
    <property type="entry name" value="IBR_dom"/>
</dbReference>
<comment type="cofactor">
    <cofactor evidence="2">
        <name>Zn(2+)</name>
        <dbReference type="ChEBI" id="CHEBI:29105"/>
    </cofactor>
</comment>
<dbReference type="SMART" id="SM00647">
    <property type="entry name" value="IBR"/>
    <property type="match status" value="2"/>
</dbReference>
<evidence type="ECO:0000256" key="14">
    <source>
        <dbReference type="SAM" id="MobiDB-lite"/>
    </source>
</evidence>
<dbReference type="GO" id="GO:0016567">
    <property type="term" value="P:protein ubiquitination"/>
    <property type="evidence" value="ECO:0007669"/>
    <property type="project" value="InterPro"/>
</dbReference>
<evidence type="ECO:0000313" key="18">
    <source>
        <dbReference type="Proteomes" id="UP000001514"/>
    </source>
</evidence>
<dbReference type="GO" id="GO:0008270">
    <property type="term" value="F:zinc ion binding"/>
    <property type="evidence" value="ECO:0007669"/>
    <property type="project" value="UniProtKB-KW"/>
</dbReference>
<dbReference type="InterPro" id="IPR044066">
    <property type="entry name" value="TRIAD_supradom"/>
</dbReference>
<dbReference type="KEGG" id="smo:SELMODRAFT_121590"/>
<dbReference type="GO" id="GO:0061630">
    <property type="term" value="F:ubiquitin protein ligase activity"/>
    <property type="evidence" value="ECO:0000318"/>
    <property type="project" value="GO_Central"/>
</dbReference>
<dbReference type="GO" id="GO:0031624">
    <property type="term" value="F:ubiquitin conjugating enzyme binding"/>
    <property type="evidence" value="ECO:0000318"/>
    <property type="project" value="GO_Central"/>
</dbReference>
<feature type="compositionally biased region" description="Acidic residues" evidence="14">
    <location>
        <begin position="15"/>
        <end position="24"/>
    </location>
</feature>
<keyword evidence="12" id="KW-0862">Zinc</keyword>
<evidence type="ECO:0000256" key="1">
    <source>
        <dbReference type="ARBA" id="ARBA00001798"/>
    </source>
</evidence>
<comment type="catalytic activity">
    <reaction evidence="1">
        <text>[E2 ubiquitin-conjugating enzyme]-S-ubiquitinyl-L-cysteine + [acceptor protein]-L-lysine = [E2 ubiquitin-conjugating enzyme]-L-cysteine + [acceptor protein]-N(6)-ubiquitinyl-L-lysine.</text>
        <dbReference type="EC" id="2.3.2.31"/>
    </reaction>
</comment>
<dbReference type="Pfam" id="PF01485">
    <property type="entry name" value="IBR"/>
    <property type="match status" value="1"/>
</dbReference>
<evidence type="ECO:0000256" key="4">
    <source>
        <dbReference type="ARBA" id="ARBA00004906"/>
    </source>
</evidence>
<keyword evidence="11" id="KW-0833">Ubl conjugation pathway</keyword>
<evidence type="ECO:0000256" key="8">
    <source>
        <dbReference type="ARBA" id="ARBA00022723"/>
    </source>
</evidence>
<dbReference type="EMBL" id="GL377630">
    <property type="protein sequence ID" value="EFJ13943.1"/>
    <property type="molecule type" value="Genomic_DNA"/>
</dbReference>
<evidence type="ECO:0000256" key="2">
    <source>
        <dbReference type="ARBA" id="ARBA00001947"/>
    </source>
</evidence>
<dbReference type="Gene3D" id="1.20.120.1750">
    <property type="match status" value="1"/>
</dbReference>
<dbReference type="Pfam" id="PF13639">
    <property type="entry name" value="zf-RING_2"/>
    <property type="match status" value="1"/>
</dbReference>
<dbReference type="PANTHER" id="PTHR11685">
    <property type="entry name" value="RBR FAMILY RING FINGER AND IBR DOMAIN-CONTAINING"/>
    <property type="match status" value="1"/>
</dbReference>
<dbReference type="STRING" id="88036.D8SNU2"/>
<name>D8SNU2_SELML</name>
<evidence type="ECO:0000259" key="15">
    <source>
        <dbReference type="PROSITE" id="PS50089"/>
    </source>
</evidence>
<dbReference type="InterPro" id="IPR031127">
    <property type="entry name" value="E3_UB_ligase_RBR"/>
</dbReference>
<keyword evidence="7" id="KW-0808">Transferase</keyword>
<dbReference type="SUPFAM" id="SSF57850">
    <property type="entry name" value="RING/U-box"/>
    <property type="match status" value="3"/>
</dbReference>
<feature type="domain" description="RING-type" evidence="15">
    <location>
        <begin position="148"/>
        <end position="199"/>
    </location>
</feature>
<evidence type="ECO:0000313" key="17">
    <source>
        <dbReference type="EMBL" id="EFJ13943.1"/>
    </source>
</evidence>
<evidence type="ECO:0000256" key="7">
    <source>
        <dbReference type="ARBA" id="ARBA00022679"/>
    </source>
</evidence>
<dbReference type="Proteomes" id="UP000001514">
    <property type="component" value="Unassembled WGS sequence"/>
</dbReference>
<dbReference type="PROSITE" id="PS50089">
    <property type="entry name" value="ZF_RING_2"/>
    <property type="match status" value="1"/>
</dbReference>
<dbReference type="InterPro" id="IPR048962">
    <property type="entry name" value="ARIH1-like_UBL"/>
</dbReference>
<dbReference type="AlphaFoldDB" id="D8SNU2"/>
<feature type="region of interest" description="Disordered" evidence="14">
    <location>
        <begin position="1"/>
        <end position="33"/>
    </location>
</feature>
<dbReference type="GO" id="GO:0000151">
    <property type="term" value="C:ubiquitin ligase complex"/>
    <property type="evidence" value="ECO:0000318"/>
    <property type="project" value="GO_Central"/>
</dbReference>
<keyword evidence="18" id="KW-1185">Reference proteome</keyword>
<dbReference type="OMA" id="DVVECHC"/>
<dbReference type="CDD" id="cd16773">
    <property type="entry name" value="RING-HC_RBR_TRIAD1"/>
    <property type="match status" value="1"/>
</dbReference>
<protein>
    <recommendedName>
        <fullName evidence="6">RBR-type E3 ubiquitin transferase</fullName>
        <ecNumber evidence="6">2.3.2.31</ecNumber>
    </recommendedName>
</protein>
<dbReference type="FunCoup" id="D8SNU2">
    <property type="interactions" value="4852"/>
</dbReference>
<gene>
    <name evidence="17" type="ORF">SELMODRAFT_121590</name>
</gene>
<dbReference type="GO" id="GO:0006511">
    <property type="term" value="P:ubiquitin-dependent protein catabolic process"/>
    <property type="evidence" value="ECO:0000318"/>
    <property type="project" value="GO_Central"/>
</dbReference>
<comment type="pathway">
    <text evidence="4">Protein modification; protein ubiquitination.</text>
</comment>
<dbReference type="PROSITE" id="PS51873">
    <property type="entry name" value="TRIAD"/>
    <property type="match status" value="1"/>
</dbReference>
<dbReference type="FunFam" id="3.30.40.10:FF:000019">
    <property type="entry name" value="RBR-type E3 ubiquitin transferase"/>
    <property type="match status" value="1"/>
</dbReference>